<gene>
    <name evidence="3" type="ORF">DH2020_048583</name>
</gene>
<dbReference type="Pfam" id="PF13041">
    <property type="entry name" value="PPR_2"/>
    <property type="match status" value="5"/>
</dbReference>
<evidence type="ECO:0000256" key="1">
    <source>
        <dbReference type="ARBA" id="ARBA00022737"/>
    </source>
</evidence>
<organism evidence="3 4">
    <name type="scientific">Rehmannia glutinosa</name>
    <name type="common">Chinese foxglove</name>
    <dbReference type="NCBI Taxonomy" id="99300"/>
    <lineage>
        <taxon>Eukaryota</taxon>
        <taxon>Viridiplantae</taxon>
        <taxon>Streptophyta</taxon>
        <taxon>Embryophyta</taxon>
        <taxon>Tracheophyta</taxon>
        <taxon>Spermatophyta</taxon>
        <taxon>Magnoliopsida</taxon>
        <taxon>eudicotyledons</taxon>
        <taxon>Gunneridae</taxon>
        <taxon>Pentapetalae</taxon>
        <taxon>asterids</taxon>
        <taxon>lamiids</taxon>
        <taxon>Lamiales</taxon>
        <taxon>Orobanchaceae</taxon>
        <taxon>Rehmannieae</taxon>
        <taxon>Rehmannia</taxon>
    </lineage>
</organism>
<dbReference type="EMBL" id="JABTTQ020003423">
    <property type="protein sequence ID" value="KAK6117666.1"/>
    <property type="molecule type" value="Genomic_DNA"/>
</dbReference>
<dbReference type="NCBIfam" id="TIGR00756">
    <property type="entry name" value="PPR"/>
    <property type="match status" value="6"/>
</dbReference>
<dbReference type="Gene3D" id="1.25.40.10">
    <property type="entry name" value="Tetratricopeptide repeat domain"/>
    <property type="match status" value="5"/>
</dbReference>
<reference evidence="3 4" key="1">
    <citation type="journal article" date="2021" name="Comput. Struct. Biotechnol. J.">
        <title>De novo genome assembly of the potent medicinal plant Rehmannia glutinosa using nanopore technology.</title>
        <authorList>
            <person name="Ma L."/>
            <person name="Dong C."/>
            <person name="Song C."/>
            <person name="Wang X."/>
            <person name="Zheng X."/>
            <person name="Niu Y."/>
            <person name="Chen S."/>
            <person name="Feng W."/>
        </authorList>
    </citation>
    <scope>NUCLEOTIDE SEQUENCE [LARGE SCALE GENOMIC DNA]</scope>
    <source>
        <strain evidence="3">DH-2019</strain>
    </source>
</reference>
<dbReference type="PANTHER" id="PTHR47926:SF471">
    <property type="entry name" value="DYW DOMAIN-CONTAINING PROTEIN"/>
    <property type="match status" value="1"/>
</dbReference>
<evidence type="ECO:0000313" key="4">
    <source>
        <dbReference type="Proteomes" id="UP001318860"/>
    </source>
</evidence>
<dbReference type="Pfam" id="PF01535">
    <property type="entry name" value="PPR"/>
    <property type="match status" value="2"/>
</dbReference>
<feature type="repeat" description="PPR" evidence="2">
    <location>
        <begin position="72"/>
        <end position="106"/>
    </location>
</feature>
<name>A0ABR0U5A8_REHGL</name>
<dbReference type="InterPro" id="IPR011990">
    <property type="entry name" value="TPR-like_helical_dom_sf"/>
</dbReference>
<feature type="repeat" description="PPR" evidence="2">
    <location>
        <begin position="173"/>
        <end position="207"/>
    </location>
</feature>
<evidence type="ECO:0008006" key="5">
    <source>
        <dbReference type="Google" id="ProtNLM"/>
    </source>
</evidence>
<keyword evidence="4" id="KW-1185">Reference proteome</keyword>
<comment type="caution">
    <text evidence="3">The sequence shown here is derived from an EMBL/GenBank/DDBJ whole genome shotgun (WGS) entry which is preliminary data.</text>
</comment>
<feature type="repeat" description="PPR" evidence="2">
    <location>
        <begin position="573"/>
        <end position="607"/>
    </location>
</feature>
<dbReference type="InterPro" id="IPR002885">
    <property type="entry name" value="PPR_rpt"/>
</dbReference>
<accession>A0ABR0U5A8</accession>
<dbReference type="Proteomes" id="UP001318860">
    <property type="component" value="Unassembled WGS sequence"/>
</dbReference>
<sequence>MLRSNVLEETCSKIIYFCNKQFLKDGICIHSPILKLGLQDNLLLSNNLLSLYAKCCGVEHARHLFDEMPYRDVVSWTGVISAYVKDGNHEEALRFFNLMKVSGEKPNEFTFSNMLKSCSAMSNHVHGTKVHACVIKHGFESNPILSTSLIEFYSKWGFVKEAVGVFNAMAYGDTVSWTAMISSFVQAGNWAQALRFYIRMLDERVSPNEYTFVKLLSACSFLGINFGKYIHAQSIVWGVALNLVLKTALVDMYAKCHKMENAVKVLKQTSEQDVQLWTALINGFTQNLNFKEAISAFKQMVGNNIVPNSYSYAAILNSCSSAQALKLGKQIHTPLIIVGLENDVSVGNALLDFYAKCSNTVGDVTRVFKGITLPNVVSWTTLIAGLAANGVKDECFLAFLEMRFLGHQPNSFTLSNILQACGTTQSSTEAKKIHGFIIKTNADSDIIVGNALVDAYAGLHMVDCALTLAKRMSNRNVITYTVLASKLNQIGRYELTLEIIGHMRDNDLRIDCFIISSFLSASANLCAVKTGKQLHCYSIVSGFVKTDISFKRSNRFLWEMPVPRNCSTKCQPDIISWNGLMHGFALNGHTTSALSTLEDMRLAGFRPDSHTLLTVLFACNKGGLVDMGVEYFHSLRELYDIKPQLYHYNLLVDLLGRAGRLEEAVSLVKSMAFRPNALIYKKLLHACKLHGNVLLGEEMARQGLELDPGDFEFYAILASMYDKAGRSDLGDNTCRVMKEGGLRKTSVCGLVGNW</sequence>
<evidence type="ECO:0000256" key="2">
    <source>
        <dbReference type="PROSITE-ProRule" id="PRU00708"/>
    </source>
</evidence>
<evidence type="ECO:0000313" key="3">
    <source>
        <dbReference type="EMBL" id="KAK6117666.1"/>
    </source>
</evidence>
<keyword evidence="1" id="KW-0677">Repeat</keyword>
<dbReference type="InterPro" id="IPR046960">
    <property type="entry name" value="PPR_At4g14850-like_plant"/>
</dbReference>
<protein>
    <recommendedName>
        <fullName evidence="5">Pentatricopeptide repeat-containing protein</fullName>
    </recommendedName>
</protein>
<dbReference type="PANTHER" id="PTHR47926">
    <property type="entry name" value="PENTATRICOPEPTIDE REPEAT-CONTAINING PROTEIN"/>
    <property type="match status" value="1"/>
</dbReference>
<feature type="repeat" description="PPR" evidence="2">
    <location>
        <begin position="273"/>
        <end position="307"/>
    </location>
</feature>
<proteinExistence type="predicted"/>
<dbReference type="PROSITE" id="PS51375">
    <property type="entry name" value="PPR"/>
    <property type="match status" value="5"/>
</dbReference>
<feature type="repeat" description="PPR" evidence="2">
    <location>
        <begin position="375"/>
        <end position="409"/>
    </location>
</feature>